<protein>
    <submittedName>
        <fullName evidence="2">5-methylcytosine-specific restriction endonuclease McrA</fullName>
    </submittedName>
</protein>
<dbReference type="Gene3D" id="1.10.30.50">
    <property type="match status" value="1"/>
</dbReference>
<evidence type="ECO:0000313" key="2">
    <source>
        <dbReference type="EMBL" id="MBB3206359.1"/>
    </source>
</evidence>
<dbReference type="GO" id="GO:0004519">
    <property type="term" value="F:endonuclease activity"/>
    <property type="evidence" value="ECO:0007669"/>
    <property type="project" value="UniProtKB-KW"/>
</dbReference>
<proteinExistence type="predicted"/>
<dbReference type="PANTHER" id="PTHR33877:SF2">
    <property type="entry name" value="OS07G0170200 PROTEIN"/>
    <property type="match status" value="1"/>
</dbReference>
<gene>
    <name evidence="2" type="ORF">FHS27_002168</name>
</gene>
<feature type="domain" description="HNH nuclease" evidence="1">
    <location>
        <begin position="101"/>
        <end position="154"/>
    </location>
</feature>
<dbReference type="InterPro" id="IPR003615">
    <property type="entry name" value="HNH_nuc"/>
</dbReference>
<keyword evidence="2" id="KW-0255">Endonuclease</keyword>
<dbReference type="Pfam" id="PF14279">
    <property type="entry name" value="HNH_5"/>
    <property type="match status" value="1"/>
</dbReference>
<dbReference type="InterPro" id="IPR052892">
    <property type="entry name" value="NA-targeting_endonuclease"/>
</dbReference>
<evidence type="ECO:0000259" key="1">
    <source>
        <dbReference type="SMART" id="SM00507"/>
    </source>
</evidence>
<sequence length="200" mass="23212">MNARVLDTNVLVLNRFYMPIRVVNVRRALTLLYRECAEVIDCDDGQYVSYDFGSWCELSQLAAADKQPGEEFLKAVDFEVKVPRIARLTRFDRMPAQTVRFNRRNLFARDEYRCQYCGKVEPLNKLSLDHVVPRSHGGATTWENIVCSCLRCNSRKGGRTPQQARMKLLTNPAKPRFNPLMTHSIDDPRYESWKTFLQTS</sequence>
<keyword evidence="2" id="KW-0540">Nuclease</keyword>
<reference evidence="2 3" key="1">
    <citation type="submission" date="2020-08" db="EMBL/GenBank/DDBJ databases">
        <title>Genomic Encyclopedia of Type Strains, Phase III (KMG-III): the genomes of soil and plant-associated and newly described type strains.</title>
        <authorList>
            <person name="Whitman W."/>
        </authorList>
    </citation>
    <scope>NUCLEOTIDE SEQUENCE [LARGE SCALE GENOMIC DNA]</scope>
    <source>
        <strain evidence="2 3">CECT 8075</strain>
    </source>
</reference>
<organism evidence="2 3">
    <name type="scientific">Aporhodopirellula rubra</name>
    <dbReference type="NCBI Taxonomy" id="980271"/>
    <lineage>
        <taxon>Bacteria</taxon>
        <taxon>Pseudomonadati</taxon>
        <taxon>Planctomycetota</taxon>
        <taxon>Planctomycetia</taxon>
        <taxon>Pirellulales</taxon>
        <taxon>Pirellulaceae</taxon>
        <taxon>Aporhodopirellula</taxon>
    </lineage>
</organism>
<accession>A0A7W5DY44</accession>
<keyword evidence="3" id="KW-1185">Reference proteome</keyword>
<dbReference type="RefSeq" id="WP_184304820.1">
    <property type="nucleotide sequence ID" value="NZ_JACHXU010000006.1"/>
</dbReference>
<dbReference type="CDD" id="cd00085">
    <property type="entry name" value="HNHc"/>
    <property type="match status" value="1"/>
</dbReference>
<dbReference type="Proteomes" id="UP000536179">
    <property type="component" value="Unassembled WGS sequence"/>
</dbReference>
<dbReference type="AlphaFoldDB" id="A0A7W5DY44"/>
<dbReference type="InterPro" id="IPR029471">
    <property type="entry name" value="HNH_5"/>
</dbReference>
<dbReference type="PANTHER" id="PTHR33877">
    <property type="entry name" value="SLL1193 PROTEIN"/>
    <property type="match status" value="1"/>
</dbReference>
<dbReference type="SMART" id="SM00507">
    <property type="entry name" value="HNHc"/>
    <property type="match status" value="1"/>
</dbReference>
<keyword evidence="2" id="KW-0378">Hydrolase</keyword>
<dbReference type="EMBL" id="JACHXU010000006">
    <property type="protein sequence ID" value="MBB3206359.1"/>
    <property type="molecule type" value="Genomic_DNA"/>
</dbReference>
<comment type="caution">
    <text evidence="2">The sequence shown here is derived from an EMBL/GenBank/DDBJ whole genome shotgun (WGS) entry which is preliminary data.</text>
</comment>
<evidence type="ECO:0000313" key="3">
    <source>
        <dbReference type="Proteomes" id="UP000536179"/>
    </source>
</evidence>
<name>A0A7W5DY44_9BACT</name>